<dbReference type="EMBL" id="OX596112">
    <property type="protein sequence ID" value="CAN0387801.1"/>
    <property type="molecule type" value="Genomic_DNA"/>
</dbReference>
<evidence type="ECO:0000313" key="1">
    <source>
        <dbReference type="EMBL" id="CAN0387801.1"/>
    </source>
</evidence>
<accession>A0AC59ZFF8</accession>
<evidence type="ECO:0000313" key="2">
    <source>
        <dbReference type="Proteomes" id="UP001162501"/>
    </source>
</evidence>
<reference evidence="1" key="1">
    <citation type="submission" date="2023-05" db="EMBL/GenBank/DDBJ databases">
        <authorList>
            <consortium name="ELIXIR-Norway"/>
        </authorList>
    </citation>
    <scope>NUCLEOTIDE SEQUENCE</scope>
</reference>
<dbReference type="Proteomes" id="UP001162501">
    <property type="component" value="Chromosome 28"/>
</dbReference>
<reference evidence="1" key="2">
    <citation type="submission" date="2025-03" db="EMBL/GenBank/DDBJ databases">
        <authorList>
            <consortium name="ELIXIR-Norway"/>
            <consortium name="Elixir Norway"/>
        </authorList>
    </citation>
    <scope>NUCLEOTIDE SEQUENCE</scope>
</reference>
<organism evidence="1 2">
    <name type="scientific">Rangifer tarandus platyrhynchus</name>
    <name type="common">Svalbard reindeer</name>
    <dbReference type="NCBI Taxonomy" id="3082113"/>
    <lineage>
        <taxon>Eukaryota</taxon>
        <taxon>Metazoa</taxon>
        <taxon>Chordata</taxon>
        <taxon>Craniata</taxon>
        <taxon>Vertebrata</taxon>
        <taxon>Euteleostomi</taxon>
        <taxon>Mammalia</taxon>
        <taxon>Eutheria</taxon>
        <taxon>Laurasiatheria</taxon>
        <taxon>Artiodactyla</taxon>
        <taxon>Ruminantia</taxon>
        <taxon>Pecora</taxon>
        <taxon>Cervidae</taxon>
        <taxon>Odocoileinae</taxon>
        <taxon>Rangifer</taxon>
    </lineage>
</organism>
<name>A0AC59ZFF8_RANTA</name>
<sequence length="119" mass="13331">MGFSRQEYCSGLPFPSPGDLSDPGIEFRSPVLQAYSLWTEPSGQTDSKITSKVTSKVKCKYHCEPFLTTQRGMIFGVISVSHLFVNFHIMGLLVPRALSLLHFCFESLPLNLLYSKVAR</sequence>
<proteinExistence type="predicted"/>
<protein>
    <submittedName>
        <fullName evidence="1">Uncharacterized protein</fullName>
    </submittedName>
</protein>
<gene>
    <name evidence="1" type="ORF">MRATA1EN22A_LOCUS17253</name>
</gene>